<dbReference type="Gramene" id="Kaladp0010s0107.1.v1.1">
    <property type="protein sequence ID" value="Kaladp0010s0107.1.v1.1"/>
    <property type="gene ID" value="Kaladp0010s0107.v1.1"/>
</dbReference>
<dbReference type="InterPro" id="IPR005123">
    <property type="entry name" value="Oxoglu/Fe-dep_dioxygenase_dom"/>
</dbReference>
<dbReference type="AlphaFoldDB" id="A0A7N0RF48"/>
<organism evidence="5 6">
    <name type="scientific">Kalanchoe fedtschenkoi</name>
    <name type="common">Lavender scallops</name>
    <name type="synonym">South American air plant</name>
    <dbReference type="NCBI Taxonomy" id="63787"/>
    <lineage>
        <taxon>Eukaryota</taxon>
        <taxon>Viridiplantae</taxon>
        <taxon>Streptophyta</taxon>
        <taxon>Embryophyta</taxon>
        <taxon>Tracheophyta</taxon>
        <taxon>Spermatophyta</taxon>
        <taxon>Magnoliopsida</taxon>
        <taxon>eudicotyledons</taxon>
        <taxon>Gunneridae</taxon>
        <taxon>Pentapetalae</taxon>
        <taxon>Saxifragales</taxon>
        <taxon>Crassulaceae</taxon>
        <taxon>Kalanchoe</taxon>
    </lineage>
</organism>
<dbReference type="Gene3D" id="2.60.120.330">
    <property type="entry name" value="B-lactam Antibiotic, Isopenicillin N Synthase, Chain"/>
    <property type="match status" value="1"/>
</dbReference>
<evidence type="ECO:0000259" key="4">
    <source>
        <dbReference type="PROSITE" id="PS51471"/>
    </source>
</evidence>
<keyword evidence="3" id="KW-0560">Oxidoreductase</keyword>
<evidence type="ECO:0000256" key="2">
    <source>
        <dbReference type="ARBA" id="ARBA00023004"/>
    </source>
</evidence>
<dbReference type="InterPro" id="IPR044861">
    <property type="entry name" value="IPNS-like_FE2OG_OXY"/>
</dbReference>
<dbReference type="GO" id="GO:0046872">
    <property type="term" value="F:metal ion binding"/>
    <property type="evidence" value="ECO:0007669"/>
    <property type="project" value="UniProtKB-KW"/>
</dbReference>
<proteinExistence type="inferred from homology"/>
<dbReference type="InterPro" id="IPR027443">
    <property type="entry name" value="IPNS-like_sf"/>
</dbReference>
<name>A0A7N0RF48_KALFE</name>
<keyword evidence="1 3" id="KW-0479">Metal-binding</keyword>
<comment type="similarity">
    <text evidence="3">Belongs to the iron/ascorbate-dependent oxidoreductase family.</text>
</comment>
<reference evidence="5" key="1">
    <citation type="submission" date="2021-01" db="UniProtKB">
        <authorList>
            <consortium name="EnsemblPlants"/>
        </authorList>
    </citation>
    <scope>IDENTIFICATION</scope>
</reference>
<evidence type="ECO:0000256" key="1">
    <source>
        <dbReference type="ARBA" id="ARBA00022723"/>
    </source>
</evidence>
<keyword evidence="2 3" id="KW-0408">Iron</keyword>
<protein>
    <recommendedName>
        <fullName evidence="4">Fe2OG dioxygenase domain-containing protein</fullName>
    </recommendedName>
</protein>
<dbReference type="Pfam" id="PF03171">
    <property type="entry name" value="2OG-FeII_Oxy"/>
    <property type="match status" value="1"/>
</dbReference>
<sequence>MESIARRSSLCSNPPLQETYKTLFEKSQQHSSADSHSGLATGAAKTELPVIDLGPLVEGRELGKVAECKREIVKASEEWGFFQVVNHGIASHVLEKVRMEQEALFGRPFEEKKTCMEVAGGSYRWGASTATFLSQLNWSEAFHIPISYLLTTSEASSKNHLRWMEEYAGKVTDLANKLIKALAEELGRDSTFFNQNCNPSTSFLRLNKYPPCPATSMHGLVPHTDTDFLTVLHQDGVGGLQVKKDGEWISVKPNPNALIVNIGDLFQAWSNNVCKSVEHRVVTNQQFERYSVAYFMCPFPETVIKSEGKQHQVYRRFSFREYRDQVDEDVRRHGNKVGLARFLASN</sequence>
<dbReference type="Pfam" id="PF14226">
    <property type="entry name" value="DIOX_N"/>
    <property type="match status" value="1"/>
</dbReference>
<dbReference type="PROSITE" id="PS51471">
    <property type="entry name" value="FE2OG_OXY"/>
    <property type="match status" value="1"/>
</dbReference>
<dbReference type="OMA" id="WPEKERC"/>
<dbReference type="GO" id="GO:0016491">
    <property type="term" value="F:oxidoreductase activity"/>
    <property type="evidence" value="ECO:0007669"/>
    <property type="project" value="UniProtKB-KW"/>
</dbReference>
<evidence type="ECO:0000256" key="3">
    <source>
        <dbReference type="RuleBase" id="RU003682"/>
    </source>
</evidence>
<dbReference type="EnsemblPlants" id="Kaladp0010s0107.1.v1.1">
    <property type="protein sequence ID" value="Kaladp0010s0107.1.v1.1"/>
    <property type="gene ID" value="Kaladp0010s0107.v1.1"/>
</dbReference>
<accession>A0A7N0RF48</accession>
<feature type="domain" description="Fe2OG dioxygenase" evidence="4">
    <location>
        <begin position="199"/>
        <end position="298"/>
    </location>
</feature>
<dbReference type="PANTHER" id="PTHR47990">
    <property type="entry name" value="2-OXOGLUTARATE (2OG) AND FE(II)-DEPENDENT OXYGENASE SUPERFAMILY PROTEIN-RELATED"/>
    <property type="match status" value="1"/>
</dbReference>
<dbReference type="InterPro" id="IPR026992">
    <property type="entry name" value="DIOX_N"/>
</dbReference>
<dbReference type="SUPFAM" id="SSF51197">
    <property type="entry name" value="Clavaminate synthase-like"/>
    <property type="match status" value="1"/>
</dbReference>
<evidence type="ECO:0000313" key="5">
    <source>
        <dbReference type="EnsemblPlants" id="Kaladp0010s0107.1.v1.1"/>
    </source>
</evidence>
<dbReference type="InterPro" id="IPR050231">
    <property type="entry name" value="Iron_ascorbate_oxido_reductase"/>
</dbReference>
<keyword evidence="6" id="KW-1185">Reference proteome</keyword>
<evidence type="ECO:0000313" key="6">
    <source>
        <dbReference type="Proteomes" id="UP000594263"/>
    </source>
</evidence>
<dbReference type="Proteomes" id="UP000594263">
    <property type="component" value="Unplaced"/>
</dbReference>